<keyword evidence="1" id="KW-0812">Transmembrane</keyword>
<dbReference type="STRING" id="1732.SAMN02910417_00992"/>
<accession>A0A1G6AXM3</accession>
<keyword evidence="3" id="KW-1185">Reference proteome</keyword>
<reference evidence="2 3" key="1">
    <citation type="submission" date="2016-10" db="EMBL/GenBank/DDBJ databases">
        <authorList>
            <person name="de Groot N.N."/>
        </authorList>
    </citation>
    <scope>NUCLEOTIDE SEQUENCE [LARGE SCALE GENOMIC DNA]</scope>
    <source>
        <strain evidence="2 3">DSM 3217</strain>
    </source>
</reference>
<dbReference type="RefSeq" id="WP_090172856.1">
    <property type="nucleotide sequence ID" value="NZ_FMXR01000007.1"/>
</dbReference>
<keyword evidence="1" id="KW-1133">Transmembrane helix</keyword>
<evidence type="ECO:0000313" key="3">
    <source>
        <dbReference type="Proteomes" id="UP000199228"/>
    </source>
</evidence>
<dbReference type="AlphaFoldDB" id="A0A1G6AXM3"/>
<name>A0A1G6AXM3_EUBOX</name>
<dbReference type="EMBL" id="FMXR01000007">
    <property type="protein sequence ID" value="SDB12983.1"/>
    <property type="molecule type" value="Genomic_DNA"/>
</dbReference>
<organism evidence="2 3">
    <name type="scientific">Eubacterium oxidoreducens</name>
    <dbReference type="NCBI Taxonomy" id="1732"/>
    <lineage>
        <taxon>Bacteria</taxon>
        <taxon>Bacillati</taxon>
        <taxon>Bacillota</taxon>
        <taxon>Clostridia</taxon>
        <taxon>Eubacteriales</taxon>
        <taxon>Eubacteriaceae</taxon>
        <taxon>Eubacterium</taxon>
    </lineage>
</organism>
<gene>
    <name evidence="2" type="ORF">SAMN02910417_00992</name>
</gene>
<evidence type="ECO:0000256" key="1">
    <source>
        <dbReference type="SAM" id="Phobius"/>
    </source>
</evidence>
<dbReference type="OrthoDB" id="1863318at2"/>
<sequence>MRIGREGRWNKVLALMTIAVIFFVMVFSVWYLVNHANHECSGQNCPVCEQMQQCAQNVKQLGTADVVVVVVIALIHMDFLGSELFKEPMIENSLISLKVRMDN</sequence>
<protein>
    <submittedName>
        <fullName evidence="2">Uncharacterized protein</fullName>
    </submittedName>
</protein>
<feature type="transmembrane region" description="Helical" evidence="1">
    <location>
        <begin position="12"/>
        <end position="33"/>
    </location>
</feature>
<dbReference type="Proteomes" id="UP000199228">
    <property type="component" value="Unassembled WGS sequence"/>
</dbReference>
<keyword evidence="1" id="KW-0472">Membrane</keyword>
<evidence type="ECO:0000313" key="2">
    <source>
        <dbReference type="EMBL" id="SDB12983.1"/>
    </source>
</evidence>
<proteinExistence type="predicted"/>